<dbReference type="Proteomes" id="UP000282551">
    <property type="component" value="Chromosome"/>
</dbReference>
<sequence length="334" mass="34780">MTGPGDDSWTDADIYRDSQPGVPYPPRPLLQDSPFYGPNLIAAIVCAVGIVIGSVGTWASLNSLSAGGLEFKPWGTATLILGAVSAIALFVQLNLGRTNFDLRWSVPLCWSVLVAAVACIAIALVQIVKIRSFGTDYEDEILTQVGWGLWLVVICAGVLGITAPIVAGQIAKAAEAQAGGALTAWVPGWRWGAVATSAAILIVALFFAYNPTRVDVNISQSTTETVTAPPVTVAQAEPERAFGGGGSRVLPADATPCPSTFVDAEFSSSAVGTSVTSCAFAESVRRAYIGNPGRDRPVVIHATSPVTKLSYRMSCTAGPVVQCTGGNDAVVYVY</sequence>
<feature type="transmembrane region" description="Helical" evidence="1">
    <location>
        <begin position="191"/>
        <end position="209"/>
    </location>
</feature>
<reference evidence="2 3" key="1">
    <citation type="submission" date="2018-12" db="EMBL/GenBank/DDBJ databases">
        <authorList>
            <consortium name="Pathogen Informatics"/>
        </authorList>
    </citation>
    <scope>NUCLEOTIDE SEQUENCE [LARGE SCALE GENOMIC DNA]</scope>
    <source>
        <strain evidence="2 3">NCTC10485</strain>
    </source>
</reference>
<dbReference type="RefSeq" id="WP_126335302.1">
    <property type="nucleotide sequence ID" value="NZ_AP022604.1"/>
</dbReference>
<feature type="transmembrane region" description="Helical" evidence="1">
    <location>
        <begin position="40"/>
        <end position="61"/>
    </location>
</feature>
<keyword evidence="1" id="KW-1133">Transmembrane helix</keyword>
<dbReference type="AlphaFoldDB" id="A0A448IB13"/>
<proteinExistence type="predicted"/>
<keyword evidence="1" id="KW-0472">Membrane</keyword>
<protein>
    <submittedName>
        <fullName evidence="2">Putative secreted protein</fullName>
    </submittedName>
</protein>
<evidence type="ECO:0000256" key="1">
    <source>
        <dbReference type="SAM" id="Phobius"/>
    </source>
</evidence>
<dbReference type="OrthoDB" id="4412616at2"/>
<evidence type="ECO:0000313" key="2">
    <source>
        <dbReference type="EMBL" id="VEG49644.1"/>
    </source>
</evidence>
<feature type="transmembrane region" description="Helical" evidence="1">
    <location>
        <begin position="105"/>
        <end position="128"/>
    </location>
</feature>
<evidence type="ECO:0000313" key="3">
    <source>
        <dbReference type="Proteomes" id="UP000282551"/>
    </source>
</evidence>
<name>A0A448IB13_MYCCI</name>
<organism evidence="2 3">
    <name type="scientific">Mycolicibacterium chitae</name>
    <name type="common">Mycobacterium chitae</name>
    <dbReference type="NCBI Taxonomy" id="1792"/>
    <lineage>
        <taxon>Bacteria</taxon>
        <taxon>Bacillati</taxon>
        <taxon>Actinomycetota</taxon>
        <taxon>Actinomycetes</taxon>
        <taxon>Mycobacteriales</taxon>
        <taxon>Mycobacteriaceae</taxon>
        <taxon>Mycolicibacterium</taxon>
    </lineage>
</organism>
<dbReference type="EMBL" id="LR134355">
    <property type="protein sequence ID" value="VEG49644.1"/>
    <property type="molecule type" value="Genomic_DNA"/>
</dbReference>
<gene>
    <name evidence="2" type="ORF">NCTC10485_03955</name>
</gene>
<accession>A0A448IB13</accession>
<feature type="transmembrane region" description="Helical" evidence="1">
    <location>
        <begin position="149"/>
        <end position="171"/>
    </location>
</feature>
<keyword evidence="1" id="KW-0812">Transmembrane</keyword>
<feature type="transmembrane region" description="Helical" evidence="1">
    <location>
        <begin position="73"/>
        <end position="93"/>
    </location>
</feature>
<keyword evidence="3" id="KW-1185">Reference proteome</keyword>